<evidence type="ECO:0000256" key="11">
    <source>
        <dbReference type="HAMAP-Rule" id="MF_00244"/>
    </source>
</evidence>
<proteinExistence type="inferred from homology"/>
<dbReference type="InterPro" id="IPR014729">
    <property type="entry name" value="Rossmann-like_a/b/a_fold"/>
</dbReference>
<dbReference type="EC" id="2.7.7.18" evidence="11"/>
<dbReference type="UniPathway" id="UPA00253">
    <property type="reaction ID" value="UER00332"/>
</dbReference>
<dbReference type="CDD" id="cd02165">
    <property type="entry name" value="NMNAT"/>
    <property type="match status" value="1"/>
</dbReference>
<keyword evidence="5 11" id="KW-0808">Transferase</keyword>
<evidence type="ECO:0000256" key="8">
    <source>
        <dbReference type="ARBA" id="ARBA00022840"/>
    </source>
</evidence>
<evidence type="ECO:0000256" key="10">
    <source>
        <dbReference type="ARBA" id="ARBA00048721"/>
    </source>
</evidence>
<dbReference type="Proteomes" id="UP000184048">
    <property type="component" value="Unassembled WGS sequence"/>
</dbReference>
<evidence type="ECO:0000256" key="1">
    <source>
        <dbReference type="ARBA" id="ARBA00002324"/>
    </source>
</evidence>
<keyword evidence="6 11" id="KW-0548">Nucleotidyltransferase</keyword>
<dbReference type="PANTHER" id="PTHR39321">
    <property type="entry name" value="NICOTINATE-NUCLEOTIDE ADENYLYLTRANSFERASE-RELATED"/>
    <property type="match status" value="1"/>
</dbReference>
<dbReference type="GO" id="GO:0005524">
    <property type="term" value="F:ATP binding"/>
    <property type="evidence" value="ECO:0007669"/>
    <property type="project" value="UniProtKB-KW"/>
</dbReference>
<dbReference type="GO" id="GO:0009435">
    <property type="term" value="P:NAD+ biosynthetic process"/>
    <property type="evidence" value="ECO:0007669"/>
    <property type="project" value="UniProtKB-UniRule"/>
</dbReference>
<comment type="similarity">
    <text evidence="3 11">Belongs to the NadD family.</text>
</comment>
<dbReference type="EMBL" id="FQUU01000012">
    <property type="protein sequence ID" value="SHF54238.1"/>
    <property type="molecule type" value="Genomic_DNA"/>
</dbReference>
<evidence type="ECO:0000259" key="12">
    <source>
        <dbReference type="Pfam" id="PF01467"/>
    </source>
</evidence>
<reference evidence="13 14" key="1">
    <citation type="submission" date="2016-11" db="EMBL/GenBank/DDBJ databases">
        <authorList>
            <person name="Jaros S."/>
            <person name="Januszkiewicz K."/>
            <person name="Wedrychowicz H."/>
        </authorList>
    </citation>
    <scope>NUCLEOTIDE SEQUENCE [LARGE SCALE GENOMIC DNA]</scope>
    <source>
        <strain evidence="13 14">DSM 18119</strain>
    </source>
</reference>
<keyword evidence="8 11" id="KW-0067">ATP-binding</keyword>
<evidence type="ECO:0000256" key="2">
    <source>
        <dbReference type="ARBA" id="ARBA00005019"/>
    </source>
</evidence>
<evidence type="ECO:0000313" key="13">
    <source>
        <dbReference type="EMBL" id="SHF54238.1"/>
    </source>
</evidence>
<dbReference type="InterPro" id="IPR004821">
    <property type="entry name" value="Cyt_trans-like"/>
</dbReference>
<evidence type="ECO:0000256" key="4">
    <source>
        <dbReference type="ARBA" id="ARBA00022642"/>
    </source>
</evidence>
<keyword evidence="4 11" id="KW-0662">Pyridine nucleotide biosynthesis</keyword>
<evidence type="ECO:0000256" key="7">
    <source>
        <dbReference type="ARBA" id="ARBA00022741"/>
    </source>
</evidence>
<sequence length="194" mass="22368">MKIGLYFGSFNPIHIGHLIIANHILNETDLQKVWFIVSPQNPFKHSDSLLNEYDRLHLVQKAIEGDDRLKASEIEFSLPKPSYTVHTLTYLSEKYPTYQFSIIMGSDGFQNLGKWKNPEVIIRDYPIIIYERPGFKVDNTHGARVQIMNAPLLEISATHIRELIKAGKSIKYLVPPGVEEEILSFNFFKKPQKK</sequence>
<dbReference type="Pfam" id="PF01467">
    <property type="entry name" value="CTP_transf_like"/>
    <property type="match status" value="1"/>
</dbReference>
<protein>
    <recommendedName>
        <fullName evidence="11">Probable nicotinate-nucleotide adenylyltransferase</fullName>
        <ecNumber evidence="11">2.7.7.18</ecNumber>
    </recommendedName>
    <alternativeName>
        <fullName evidence="11">Deamido-NAD(+) diphosphorylase</fullName>
    </alternativeName>
    <alternativeName>
        <fullName evidence="11">Deamido-NAD(+) pyrophosphorylase</fullName>
    </alternativeName>
    <alternativeName>
        <fullName evidence="11">Nicotinate mononucleotide adenylyltransferase</fullName>
        <shortName evidence="11">NaMN adenylyltransferase</shortName>
    </alternativeName>
</protein>
<dbReference type="InterPro" id="IPR005248">
    <property type="entry name" value="NadD/NMNAT"/>
</dbReference>
<name>A0A1M5CHP1_9BACT</name>
<dbReference type="HAMAP" id="MF_00244">
    <property type="entry name" value="NaMN_adenylyltr"/>
    <property type="match status" value="1"/>
</dbReference>
<dbReference type="STRING" id="1121884.SAMN02745131_02946"/>
<evidence type="ECO:0000256" key="3">
    <source>
        <dbReference type="ARBA" id="ARBA00009014"/>
    </source>
</evidence>
<dbReference type="NCBIfam" id="TIGR00482">
    <property type="entry name" value="nicotinate (nicotinamide) nucleotide adenylyltransferase"/>
    <property type="match status" value="1"/>
</dbReference>
<evidence type="ECO:0000256" key="6">
    <source>
        <dbReference type="ARBA" id="ARBA00022695"/>
    </source>
</evidence>
<dbReference type="GO" id="GO:0004515">
    <property type="term" value="F:nicotinate-nucleotide adenylyltransferase activity"/>
    <property type="evidence" value="ECO:0007669"/>
    <property type="project" value="UniProtKB-UniRule"/>
</dbReference>
<keyword evidence="9 11" id="KW-0520">NAD</keyword>
<dbReference type="OrthoDB" id="5295945at2"/>
<keyword evidence="7 11" id="KW-0547">Nucleotide-binding</keyword>
<dbReference type="Gene3D" id="3.40.50.620">
    <property type="entry name" value="HUPs"/>
    <property type="match status" value="1"/>
</dbReference>
<dbReference type="AlphaFoldDB" id="A0A1M5CHP1"/>
<comment type="function">
    <text evidence="1 11">Catalyzes the reversible adenylation of nicotinate mononucleotide (NaMN) to nicotinic acid adenine dinucleotide (NaAD).</text>
</comment>
<dbReference type="RefSeq" id="WP_072836089.1">
    <property type="nucleotide sequence ID" value="NZ_FQUU01000012.1"/>
</dbReference>
<evidence type="ECO:0000313" key="14">
    <source>
        <dbReference type="Proteomes" id="UP000184048"/>
    </source>
</evidence>
<gene>
    <name evidence="11" type="primary">nadD</name>
    <name evidence="13" type="ORF">SAMN02745131_02946</name>
</gene>
<feature type="domain" description="Cytidyltransferase-like" evidence="12">
    <location>
        <begin position="5"/>
        <end position="162"/>
    </location>
</feature>
<accession>A0A1M5CHP1</accession>
<dbReference type="NCBIfam" id="TIGR00125">
    <property type="entry name" value="cyt_tran_rel"/>
    <property type="match status" value="1"/>
</dbReference>
<organism evidence="13 14">
    <name type="scientific">Flavisolibacter ginsengisoli DSM 18119</name>
    <dbReference type="NCBI Taxonomy" id="1121884"/>
    <lineage>
        <taxon>Bacteria</taxon>
        <taxon>Pseudomonadati</taxon>
        <taxon>Bacteroidota</taxon>
        <taxon>Chitinophagia</taxon>
        <taxon>Chitinophagales</taxon>
        <taxon>Chitinophagaceae</taxon>
        <taxon>Flavisolibacter</taxon>
    </lineage>
</organism>
<comment type="pathway">
    <text evidence="2 11">Cofactor biosynthesis; NAD(+) biosynthesis; deamido-NAD(+) from nicotinate D-ribonucleotide: step 1/1.</text>
</comment>
<evidence type="ECO:0000256" key="5">
    <source>
        <dbReference type="ARBA" id="ARBA00022679"/>
    </source>
</evidence>
<keyword evidence="14" id="KW-1185">Reference proteome</keyword>
<dbReference type="PANTHER" id="PTHR39321:SF3">
    <property type="entry name" value="PHOSPHOPANTETHEINE ADENYLYLTRANSFERASE"/>
    <property type="match status" value="1"/>
</dbReference>
<evidence type="ECO:0000256" key="9">
    <source>
        <dbReference type="ARBA" id="ARBA00023027"/>
    </source>
</evidence>
<comment type="catalytic activity">
    <reaction evidence="10 11">
        <text>nicotinate beta-D-ribonucleotide + ATP + H(+) = deamido-NAD(+) + diphosphate</text>
        <dbReference type="Rhea" id="RHEA:22860"/>
        <dbReference type="ChEBI" id="CHEBI:15378"/>
        <dbReference type="ChEBI" id="CHEBI:30616"/>
        <dbReference type="ChEBI" id="CHEBI:33019"/>
        <dbReference type="ChEBI" id="CHEBI:57502"/>
        <dbReference type="ChEBI" id="CHEBI:58437"/>
        <dbReference type="EC" id="2.7.7.18"/>
    </reaction>
</comment>
<dbReference type="SUPFAM" id="SSF52374">
    <property type="entry name" value="Nucleotidylyl transferase"/>
    <property type="match status" value="1"/>
</dbReference>